<sequence length="142" mass="15971">MRRFLDPRVHENQTSSSQSSSPPEIYHQPQVQTYDNPYPYAAPSDVPIHQSAPPDANRDYMETPPRTGPDHYQPLAYTAPYGVVTHATEHDANYWRNMFMELGFGANGDQPVSFHDGFRVPPHGHGNPGPPSYHLNQAVYGQ</sequence>
<dbReference type="RefSeq" id="XP_007321425.1">
    <property type="nucleotide sequence ID" value="XM_007321363.1"/>
</dbReference>
<dbReference type="KEGG" id="sla:SERLADRAFT_372280"/>
<accession>F8P4V2</accession>
<feature type="region of interest" description="Disordered" evidence="1">
    <location>
        <begin position="1"/>
        <end position="74"/>
    </location>
</feature>
<dbReference type="Proteomes" id="UP000008064">
    <property type="component" value="Unassembled WGS sequence"/>
</dbReference>
<organism>
    <name type="scientific">Serpula lacrymans var. lacrymans (strain S7.9)</name>
    <name type="common">Dry rot fungus</name>
    <dbReference type="NCBI Taxonomy" id="578457"/>
    <lineage>
        <taxon>Eukaryota</taxon>
        <taxon>Fungi</taxon>
        <taxon>Dikarya</taxon>
        <taxon>Basidiomycota</taxon>
        <taxon>Agaricomycotina</taxon>
        <taxon>Agaricomycetes</taxon>
        <taxon>Agaricomycetidae</taxon>
        <taxon>Boletales</taxon>
        <taxon>Coniophorineae</taxon>
        <taxon>Serpulaceae</taxon>
        <taxon>Serpula</taxon>
    </lineage>
</organism>
<evidence type="ECO:0000313" key="2">
    <source>
        <dbReference type="EMBL" id="EGO21639.1"/>
    </source>
</evidence>
<evidence type="ECO:0000256" key="1">
    <source>
        <dbReference type="SAM" id="MobiDB-lite"/>
    </source>
</evidence>
<dbReference type="HOGENOM" id="CLU_1816981_0_0_1"/>
<dbReference type="OrthoDB" id="3058389at2759"/>
<protein>
    <submittedName>
        <fullName evidence="2">Uncharacterized protein</fullName>
    </submittedName>
</protein>
<feature type="compositionally biased region" description="Basic and acidic residues" evidence="1">
    <location>
        <begin position="1"/>
        <end position="11"/>
    </location>
</feature>
<dbReference type="EMBL" id="GL945438">
    <property type="protein sequence ID" value="EGO21639.1"/>
    <property type="molecule type" value="Genomic_DNA"/>
</dbReference>
<dbReference type="GeneID" id="18810426"/>
<dbReference type="AlphaFoldDB" id="F8P4V2"/>
<reference evidence="2" key="1">
    <citation type="submission" date="2011-04" db="EMBL/GenBank/DDBJ databases">
        <title>Evolution of plant cell wall degrading machinery underlies the functional diversity of forest fungi.</title>
        <authorList>
            <consortium name="US DOE Joint Genome Institute (JGI-PGF)"/>
            <person name="Eastwood D.C."/>
            <person name="Floudas D."/>
            <person name="Binder M."/>
            <person name="Majcherczyk A."/>
            <person name="Schneider P."/>
            <person name="Aerts A."/>
            <person name="Asiegbu F.O."/>
            <person name="Baker S.E."/>
            <person name="Barry K."/>
            <person name="Bendiksby M."/>
            <person name="Blumentritt M."/>
            <person name="Coutinho P.M."/>
            <person name="Cullen D."/>
            <person name="Cullen D."/>
            <person name="Gathman A."/>
            <person name="Goodell B."/>
            <person name="Henrissat B."/>
            <person name="Ihrmark K."/>
            <person name="Kauserud H."/>
            <person name="Kohler A."/>
            <person name="LaButti K."/>
            <person name="Lapidus A."/>
            <person name="Lavin J.L."/>
            <person name="Lee Y.-H."/>
            <person name="Lindquist E."/>
            <person name="Lilly W."/>
            <person name="Lucas S."/>
            <person name="Morin E."/>
            <person name="Murat C."/>
            <person name="Oguiza J.A."/>
            <person name="Park J."/>
            <person name="Pisabarro A.G."/>
            <person name="Riley R."/>
            <person name="Rosling A."/>
            <person name="Salamov A."/>
            <person name="Schmidt O."/>
            <person name="Schmutz J."/>
            <person name="Skrede I."/>
            <person name="Stenlid J."/>
            <person name="Wiebenga A."/>
            <person name="Xie X."/>
            <person name="Kues U."/>
            <person name="Hibbett D.S."/>
            <person name="Hoffmeister D."/>
            <person name="Hogberg N."/>
            <person name="Martin F."/>
            <person name="Grigoriev I.V."/>
            <person name="Watkinson S.C."/>
        </authorList>
    </citation>
    <scope>NUCLEOTIDE SEQUENCE</scope>
    <source>
        <strain evidence="2">S7.9</strain>
    </source>
</reference>
<feature type="region of interest" description="Disordered" evidence="1">
    <location>
        <begin position="118"/>
        <end position="142"/>
    </location>
</feature>
<name>F8P4V2_SERL9</name>
<proteinExistence type="predicted"/>
<gene>
    <name evidence="2" type="ORF">SERLADRAFT_372280</name>
</gene>